<keyword evidence="1" id="KW-0378">Hydrolase</keyword>
<name>A0A5N5D3Y3_9PEZI</name>
<organism evidence="3 4">
    <name type="scientific">Lasiodiplodia theobromae</name>
    <dbReference type="NCBI Taxonomy" id="45133"/>
    <lineage>
        <taxon>Eukaryota</taxon>
        <taxon>Fungi</taxon>
        <taxon>Dikarya</taxon>
        <taxon>Ascomycota</taxon>
        <taxon>Pezizomycotina</taxon>
        <taxon>Dothideomycetes</taxon>
        <taxon>Dothideomycetes incertae sedis</taxon>
        <taxon>Botryosphaeriales</taxon>
        <taxon>Botryosphaeriaceae</taxon>
        <taxon>Lasiodiplodia</taxon>
    </lineage>
</organism>
<dbReference type="SUPFAM" id="SSF53474">
    <property type="entry name" value="alpha/beta-Hydrolases"/>
    <property type="match status" value="1"/>
</dbReference>
<dbReference type="GO" id="GO:0016787">
    <property type="term" value="F:hydrolase activity"/>
    <property type="evidence" value="ECO:0007669"/>
    <property type="project" value="UniProtKB-KW"/>
</dbReference>
<feature type="domain" description="Alpha/beta hydrolase fold-3" evidence="2">
    <location>
        <begin position="92"/>
        <end position="304"/>
    </location>
</feature>
<dbReference type="PANTHER" id="PTHR48081:SF8">
    <property type="entry name" value="ALPHA_BETA HYDROLASE FOLD-3 DOMAIN-CONTAINING PROTEIN-RELATED"/>
    <property type="match status" value="1"/>
</dbReference>
<dbReference type="EMBL" id="VCHE01000079">
    <property type="protein sequence ID" value="KAB2572395.1"/>
    <property type="molecule type" value="Genomic_DNA"/>
</dbReference>
<evidence type="ECO:0000256" key="1">
    <source>
        <dbReference type="ARBA" id="ARBA00022801"/>
    </source>
</evidence>
<dbReference type="Gene3D" id="3.40.50.1820">
    <property type="entry name" value="alpha/beta hydrolase"/>
    <property type="match status" value="1"/>
</dbReference>
<dbReference type="InterPro" id="IPR013094">
    <property type="entry name" value="AB_hydrolase_3"/>
</dbReference>
<dbReference type="Proteomes" id="UP000325902">
    <property type="component" value="Unassembled WGS sequence"/>
</dbReference>
<evidence type="ECO:0000313" key="4">
    <source>
        <dbReference type="Proteomes" id="UP000325902"/>
    </source>
</evidence>
<reference evidence="3 4" key="1">
    <citation type="journal article" date="2019" name="Sci. Rep.">
        <title>A multi-omics analysis of the grapevine pathogen Lasiodiplodia theobromae reveals that temperature affects the expression of virulence- and pathogenicity-related genes.</title>
        <authorList>
            <person name="Felix C."/>
            <person name="Meneses R."/>
            <person name="Goncalves M.F.M."/>
            <person name="Tilleman L."/>
            <person name="Duarte A.S."/>
            <person name="Jorrin-Novo J.V."/>
            <person name="Van de Peer Y."/>
            <person name="Deforce D."/>
            <person name="Van Nieuwerburgh F."/>
            <person name="Esteves A.C."/>
            <person name="Alves A."/>
        </authorList>
    </citation>
    <scope>NUCLEOTIDE SEQUENCE [LARGE SCALE GENOMIC DNA]</scope>
    <source>
        <strain evidence="3 4">LA-SOL3</strain>
    </source>
</reference>
<sequence length="333" mass="35452">MPSNQLPRPPYDDEISSLLPPMPTDLFPTSKSGIPKIRQFFVDMTEPATGAILSDPDLLHTSRTIPGPDGNDITLAIFSLAHHKTSTPKPCILHIHGGGMTAGDRFAGVDMAVPWIKTLDAILISVEYRRPPEHPFPAPVEDCYAALKWIGDNADELGIDARRILIEGQSAGGGLAAATALVARDRGDGPALCGQVVGVAMLDDRNDSVSARQYAVGDGSGNWTGEANAFTWECLLGEGKAGGADVSYYAAPARAVDLSGLPPAYVDVSSTEPFRDEGVAYASGLWRDGVQAELHVWPGGPHGFDVIVPEAAIAKMSVQTRTAWVCRMLREKV</sequence>
<accession>A0A5N5D3Y3</accession>
<proteinExistence type="predicted"/>
<dbReference type="InterPro" id="IPR050300">
    <property type="entry name" value="GDXG_lipolytic_enzyme"/>
</dbReference>
<protein>
    <submittedName>
        <fullName evidence="3">Carboxylesterase NlhH</fullName>
    </submittedName>
</protein>
<dbReference type="InterPro" id="IPR029058">
    <property type="entry name" value="AB_hydrolase_fold"/>
</dbReference>
<comment type="caution">
    <text evidence="3">The sequence shown here is derived from an EMBL/GenBank/DDBJ whole genome shotgun (WGS) entry which is preliminary data.</text>
</comment>
<evidence type="ECO:0000259" key="2">
    <source>
        <dbReference type="Pfam" id="PF07859"/>
    </source>
</evidence>
<gene>
    <name evidence="3" type="primary">nlhH_2</name>
    <name evidence="3" type="ORF">DBV05_g8951</name>
</gene>
<dbReference type="OrthoDB" id="433474at2759"/>
<evidence type="ECO:0000313" key="3">
    <source>
        <dbReference type="EMBL" id="KAB2572395.1"/>
    </source>
</evidence>
<dbReference type="Pfam" id="PF07859">
    <property type="entry name" value="Abhydrolase_3"/>
    <property type="match status" value="1"/>
</dbReference>
<keyword evidence="4" id="KW-1185">Reference proteome</keyword>
<dbReference type="AlphaFoldDB" id="A0A5N5D3Y3"/>
<dbReference type="PANTHER" id="PTHR48081">
    <property type="entry name" value="AB HYDROLASE SUPERFAMILY PROTEIN C4A8.06C"/>
    <property type="match status" value="1"/>
</dbReference>